<evidence type="ECO:0000256" key="6">
    <source>
        <dbReference type="SAM" id="Phobius"/>
    </source>
</evidence>
<evidence type="ECO:0000256" key="1">
    <source>
        <dbReference type="ARBA" id="ARBA00004651"/>
    </source>
</evidence>
<keyword evidence="2 6" id="KW-0812">Transmembrane</keyword>
<dbReference type="Pfam" id="PF07690">
    <property type="entry name" value="MFS_1"/>
    <property type="match status" value="1"/>
</dbReference>
<feature type="transmembrane region" description="Helical" evidence="6">
    <location>
        <begin position="50"/>
        <end position="73"/>
    </location>
</feature>
<dbReference type="SUPFAM" id="SSF103473">
    <property type="entry name" value="MFS general substrate transporter"/>
    <property type="match status" value="1"/>
</dbReference>
<evidence type="ECO:0000256" key="4">
    <source>
        <dbReference type="ARBA" id="ARBA00023136"/>
    </source>
</evidence>
<evidence type="ECO:0000256" key="3">
    <source>
        <dbReference type="ARBA" id="ARBA00022989"/>
    </source>
</evidence>
<dbReference type="Proteomes" id="UP000572907">
    <property type="component" value="Unassembled WGS sequence"/>
</dbReference>
<dbReference type="EMBL" id="JACHXE010000001">
    <property type="protein sequence ID" value="MBB3074869.1"/>
    <property type="molecule type" value="Genomic_DNA"/>
</dbReference>
<evidence type="ECO:0000256" key="2">
    <source>
        <dbReference type="ARBA" id="ARBA00022692"/>
    </source>
</evidence>
<keyword evidence="9" id="KW-1185">Reference proteome</keyword>
<dbReference type="PROSITE" id="PS00216">
    <property type="entry name" value="SUGAR_TRANSPORT_1"/>
    <property type="match status" value="1"/>
</dbReference>
<feature type="region of interest" description="Disordered" evidence="5">
    <location>
        <begin position="1"/>
        <end position="40"/>
    </location>
</feature>
<gene>
    <name evidence="8" type="ORF">FHS41_001338</name>
</gene>
<evidence type="ECO:0000313" key="9">
    <source>
        <dbReference type="Proteomes" id="UP000572907"/>
    </source>
</evidence>
<feature type="transmembrane region" description="Helical" evidence="6">
    <location>
        <begin position="326"/>
        <end position="345"/>
    </location>
</feature>
<comment type="subcellular location">
    <subcellularLocation>
        <location evidence="1">Cell membrane</location>
        <topology evidence="1">Multi-pass membrane protein</topology>
    </subcellularLocation>
</comment>
<evidence type="ECO:0000256" key="5">
    <source>
        <dbReference type="SAM" id="MobiDB-lite"/>
    </source>
</evidence>
<dbReference type="InterPro" id="IPR020846">
    <property type="entry name" value="MFS_dom"/>
</dbReference>
<feature type="compositionally biased region" description="Low complexity" evidence="5">
    <location>
        <begin position="1"/>
        <end position="17"/>
    </location>
</feature>
<feature type="transmembrane region" description="Helical" evidence="6">
    <location>
        <begin position="207"/>
        <end position="226"/>
    </location>
</feature>
<sequence length="440" mass="45481">MEHPTPRTAAPAPLATPASPPSDGVPAPIPSTPPADGAAKGERLTRLGPLVFLANFGWMLPVAVSGTLIPALLTEIDPAQKVTLYGTLTSIGAAVSLIANIFFGALSDRTRSRFGSRSPWILAGGLIAAVTLVTLSVATTFWAVLLGWTVFQLGLNAFLSSLVAVTPDRVAPERRGTISTVTAFGVLLAQSLGSVVGAAFLSEARTGLRVAPWLLAFAAVAFVVLAPDRPNIGVARAPLSARTLLRTFAVPMDRDFLCALFGRFLLLLAYLLVLLYQLFILTDYLHLSEGRAASLIATIGIIGAVTSGGAAAVSGPLSDKLGRRKILVVLSSVLIALAAVVPAVFPSVAGLLVFMAVGGVAYGIYNAVDAALMTEVLPSDDDHGKDMGVLNVANTGSQVLAPVVASLILGAGLGYRGLFVTSSVLALASCLFILPINRVR</sequence>
<feature type="transmembrane region" description="Helical" evidence="6">
    <location>
        <begin position="145"/>
        <end position="165"/>
    </location>
</feature>
<dbReference type="GO" id="GO:0022857">
    <property type="term" value="F:transmembrane transporter activity"/>
    <property type="evidence" value="ECO:0007669"/>
    <property type="project" value="InterPro"/>
</dbReference>
<dbReference type="Gene3D" id="1.20.1250.20">
    <property type="entry name" value="MFS general substrate transporter like domains"/>
    <property type="match status" value="2"/>
</dbReference>
<dbReference type="InterPro" id="IPR011701">
    <property type="entry name" value="MFS"/>
</dbReference>
<keyword evidence="3 6" id="KW-1133">Transmembrane helix</keyword>
<feature type="transmembrane region" description="Helical" evidence="6">
    <location>
        <begin position="389"/>
        <end position="411"/>
    </location>
</feature>
<name>A0A7W5EZZ3_9ACTN</name>
<keyword evidence="4 6" id="KW-0472">Membrane</keyword>
<dbReference type="PANTHER" id="PTHR23528">
    <property type="match status" value="1"/>
</dbReference>
<reference evidence="8 9" key="1">
    <citation type="submission" date="2020-08" db="EMBL/GenBank/DDBJ databases">
        <title>Genomic Encyclopedia of Type Strains, Phase III (KMG-III): the genomes of soil and plant-associated and newly described type strains.</title>
        <authorList>
            <person name="Whitman W."/>
        </authorList>
    </citation>
    <scope>NUCLEOTIDE SEQUENCE [LARGE SCALE GENOMIC DNA]</scope>
    <source>
        <strain evidence="8 9">CECT 3237</strain>
    </source>
</reference>
<dbReference type="InterPro" id="IPR005829">
    <property type="entry name" value="Sugar_transporter_CS"/>
</dbReference>
<dbReference type="CDD" id="cd06174">
    <property type="entry name" value="MFS"/>
    <property type="match status" value="1"/>
</dbReference>
<feature type="transmembrane region" description="Helical" evidence="6">
    <location>
        <begin position="177"/>
        <end position="201"/>
    </location>
</feature>
<dbReference type="GO" id="GO:0005886">
    <property type="term" value="C:plasma membrane"/>
    <property type="evidence" value="ECO:0007669"/>
    <property type="project" value="UniProtKB-SubCell"/>
</dbReference>
<feature type="transmembrane region" description="Helical" evidence="6">
    <location>
        <begin position="118"/>
        <end position="139"/>
    </location>
</feature>
<feature type="transmembrane region" description="Helical" evidence="6">
    <location>
        <begin position="351"/>
        <end position="368"/>
    </location>
</feature>
<feature type="transmembrane region" description="Helical" evidence="6">
    <location>
        <begin position="256"/>
        <end position="280"/>
    </location>
</feature>
<accession>A0A7W5EZZ3</accession>
<organism evidence="8 9">
    <name type="scientific">Streptomyces violarus</name>
    <dbReference type="NCBI Taxonomy" id="67380"/>
    <lineage>
        <taxon>Bacteria</taxon>
        <taxon>Bacillati</taxon>
        <taxon>Actinomycetota</taxon>
        <taxon>Actinomycetes</taxon>
        <taxon>Kitasatosporales</taxon>
        <taxon>Streptomycetaceae</taxon>
        <taxon>Streptomyces</taxon>
    </lineage>
</organism>
<feature type="transmembrane region" description="Helical" evidence="6">
    <location>
        <begin position="292"/>
        <end position="314"/>
    </location>
</feature>
<proteinExistence type="predicted"/>
<dbReference type="PROSITE" id="PS50850">
    <property type="entry name" value="MFS"/>
    <property type="match status" value="1"/>
</dbReference>
<feature type="transmembrane region" description="Helical" evidence="6">
    <location>
        <begin position="85"/>
        <end position="106"/>
    </location>
</feature>
<dbReference type="PANTHER" id="PTHR23528:SF1">
    <property type="entry name" value="MAJOR FACILITATOR SUPERFAMILY (MFS) PROFILE DOMAIN-CONTAINING PROTEIN"/>
    <property type="match status" value="1"/>
</dbReference>
<dbReference type="AlphaFoldDB" id="A0A7W5EZZ3"/>
<dbReference type="RefSeq" id="WP_184588635.1">
    <property type="nucleotide sequence ID" value="NZ_BMUP01000001.1"/>
</dbReference>
<protein>
    <submittedName>
        <fullName evidence="8">MFS family permease</fullName>
    </submittedName>
</protein>
<feature type="transmembrane region" description="Helical" evidence="6">
    <location>
        <begin position="417"/>
        <end position="436"/>
    </location>
</feature>
<dbReference type="InterPro" id="IPR036259">
    <property type="entry name" value="MFS_trans_sf"/>
</dbReference>
<feature type="domain" description="Major facilitator superfamily (MFS) profile" evidence="7">
    <location>
        <begin position="47"/>
        <end position="440"/>
    </location>
</feature>
<evidence type="ECO:0000259" key="7">
    <source>
        <dbReference type="PROSITE" id="PS50850"/>
    </source>
</evidence>
<comment type="caution">
    <text evidence="8">The sequence shown here is derived from an EMBL/GenBank/DDBJ whole genome shotgun (WGS) entry which is preliminary data.</text>
</comment>
<evidence type="ECO:0000313" key="8">
    <source>
        <dbReference type="EMBL" id="MBB3074869.1"/>
    </source>
</evidence>